<reference evidence="5 6" key="1">
    <citation type="journal article" date="2022" name="Syst. Appl. Microbiol.">
        <title>Natronocalculus amylovorans gen. nov., sp. nov., and Natranaeroarchaeum aerophilus sp. nov., dominant culturable amylolytic natronoarchaea from hypersaline soda lakes in southwestern Siberia.</title>
        <authorList>
            <person name="Sorokin D.Y."/>
            <person name="Elcheninov A.G."/>
            <person name="Khizhniak T.V."/>
            <person name="Koenen M."/>
            <person name="Bale N.J."/>
            <person name="Damste J.S.S."/>
            <person name="Kublanov I.V."/>
        </authorList>
    </citation>
    <scope>NUCLEOTIDE SEQUENCE [LARGE SCALE GENOMIC DNA]</scope>
    <source>
        <strain evidence="5 6">AArc-St1-1</strain>
    </source>
</reference>
<evidence type="ECO:0000313" key="5">
    <source>
        <dbReference type="EMBL" id="MCL9814572.1"/>
    </source>
</evidence>
<proteinExistence type="inferred from homology"/>
<gene>
    <name evidence="5" type="ORF">AArcSt11_13010</name>
</gene>
<evidence type="ECO:0000256" key="3">
    <source>
        <dbReference type="SAM" id="MobiDB-lite"/>
    </source>
</evidence>
<protein>
    <submittedName>
        <fullName evidence="5">Phospholipase</fullName>
    </submittedName>
</protein>
<dbReference type="PANTHER" id="PTHR10655">
    <property type="entry name" value="LYSOPHOSPHOLIPASE-RELATED"/>
    <property type="match status" value="1"/>
</dbReference>
<dbReference type="InterPro" id="IPR050565">
    <property type="entry name" value="LYPA1-2/EST-like"/>
</dbReference>
<dbReference type="SUPFAM" id="SSF53474">
    <property type="entry name" value="alpha/beta-Hydrolases"/>
    <property type="match status" value="1"/>
</dbReference>
<accession>A0AAE3K5V0</accession>
<keyword evidence="2" id="KW-0378">Hydrolase</keyword>
<dbReference type="GO" id="GO:0016787">
    <property type="term" value="F:hydrolase activity"/>
    <property type="evidence" value="ECO:0007669"/>
    <property type="project" value="UniProtKB-KW"/>
</dbReference>
<dbReference type="AlphaFoldDB" id="A0AAE3K5V0"/>
<evidence type="ECO:0000256" key="1">
    <source>
        <dbReference type="ARBA" id="ARBA00006499"/>
    </source>
</evidence>
<keyword evidence="6" id="KW-1185">Reference proteome</keyword>
<feature type="compositionally biased region" description="Basic and acidic residues" evidence="3">
    <location>
        <begin position="14"/>
        <end position="30"/>
    </location>
</feature>
<dbReference type="InterPro" id="IPR003140">
    <property type="entry name" value="PLipase/COase/thioEstase"/>
</dbReference>
<evidence type="ECO:0000313" key="6">
    <source>
        <dbReference type="Proteomes" id="UP001202674"/>
    </source>
</evidence>
<dbReference type="Gene3D" id="3.40.50.1820">
    <property type="entry name" value="alpha/beta hydrolase"/>
    <property type="match status" value="1"/>
</dbReference>
<feature type="domain" description="Phospholipase/carboxylesterase/thioesterase" evidence="4">
    <location>
        <begin position="40"/>
        <end position="230"/>
    </location>
</feature>
<name>A0AAE3K5V0_9EURY</name>
<dbReference type="Pfam" id="PF02230">
    <property type="entry name" value="Abhydrolase_2"/>
    <property type="match status" value="1"/>
</dbReference>
<sequence>MTPDLPLDGQNDPPADHSDKSHVEPYDPHADQPLITGGAPALAAETAVILIHGRGGTARGTIRLADDFYRHGVTFIAPQAERSRWYPYSFDQPFSRNEPWLTSAVDRVEAARDTAREIGIDAERTVFVGISQGACVLAEYLLRRPARYGGAFIVSGGVTGQDPAARQFDGSLDGTPVFVGCSDDDPYVPIDRVRSTTAAFERLGGDVTERIYDGLGHGLNDDEIEAIGDRLDELG</sequence>
<dbReference type="PANTHER" id="PTHR10655:SF17">
    <property type="entry name" value="LYSOPHOSPHOLIPASE-LIKE PROTEIN 1"/>
    <property type="match status" value="1"/>
</dbReference>
<dbReference type="RefSeq" id="WP_250597663.1">
    <property type="nucleotide sequence ID" value="NZ_JAKRVY010000007.1"/>
</dbReference>
<dbReference type="InterPro" id="IPR029058">
    <property type="entry name" value="AB_hydrolase_fold"/>
</dbReference>
<evidence type="ECO:0000259" key="4">
    <source>
        <dbReference type="Pfam" id="PF02230"/>
    </source>
</evidence>
<comment type="similarity">
    <text evidence="1">Belongs to the AB hydrolase superfamily. AB hydrolase 2 family.</text>
</comment>
<organism evidence="5 6">
    <name type="scientific">Natranaeroarchaeum aerophilus</name>
    <dbReference type="NCBI Taxonomy" id="2917711"/>
    <lineage>
        <taxon>Archaea</taxon>
        <taxon>Methanobacteriati</taxon>
        <taxon>Methanobacteriota</taxon>
        <taxon>Stenosarchaea group</taxon>
        <taxon>Halobacteria</taxon>
        <taxon>Halobacteriales</taxon>
        <taxon>Natronoarchaeaceae</taxon>
        <taxon>Natranaeroarchaeum</taxon>
    </lineage>
</organism>
<evidence type="ECO:0000256" key="2">
    <source>
        <dbReference type="ARBA" id="ARBA00022801"/>
    </source>
</evidence>
<dbReference type="Proteomes" id="UP001202674">
    <property type="component" value="Unassembled WGS sequence"/>
</dbReference>
<feature type="region of interest" description="Disordered" evidence="3">
    <location>
        <begin position="1"/>
        <end position="36"/>
    </location>
</feature>
<dbReference type="EMBL" id="JAKRVY010000007">
    <property type="protein sequence ID" value="MCL9814572.1"/>
    <property type="molecule type" value="Genomic_DNA"/>
</dbReference>
<comment type="caution">
    <text evidence="5">The sequence shown here is derived from an EMBL/GenBank/DDBJ whole genome shotgun (WGS) entry which is preliminary data.</text>
</comment>